<sequence>MAYASIVNSTRIEMLNRNNYDTWSIQVEALLIKSDLWEYASGRKVKPEVRQGDQQAAQQAALDAWIAQDRKAKSDLILAISPSELTQVRGCETSREIWTKLENIYASKGPARKANLLKQLILQKLPDNGDVREHLSHFFDIVDKLSAMNIEINGDLLTIMLLYSLPDSFENFRCAIETRDTLPDAESLKVKILEENDARVRKSSQLEPNAMYVRSNSKGKPPNKGKTETSDTKANKKKVTYKCNYCQKKGHKESECFTKKKDKENKSSKDQNANHVDESFFINSPKAEAGRRIWCIDSGCTTHLCKDKDSFSRYEDADSEIRLADATTTDVHAKGTVEVSIQCGEDNKRINLENTLYVPELRTNLMSVAKIVDKNHEVVFKKNHAIIRDLQGNVKMFAERQGNLFYIQEHQQEAYATVNKKNKVELWHGRFGHLNFRDLHTMKKNLDVIGMDFKDLNTTPDCKTCLTAKSPRQPFPKRENRSSEKLQIIHTDLCGPMRTTSNGGAKYFMTITDDYSRWGDVYFLKGKDEVPSKMIEFIEKAERQTGSKVKAVQSDNGTEFCNRKLDEYFEKKGILRRLTVPNTPQQNGVAERRNRTLVESARCMLTQANLPNSFWAEAINTANYIRNRCISKSLDAGTPYEIWSGKKPNVKHLRIFGCKVFVTDTTPGKGKFQPRAKEGIFVGYSSESKAYRVWIPTERRIHISRDVRFLDEISDAHCDCIAGSENFDDDDDANTHTLDINLDRDTAIIGNNTERENNVDESDDEGPDTPQANEPRRAPGRPKLIRTGHPGRPRKQYTTVVNKATQRQSSSTNRDVTSEGAIEVSDDEWYEASSNMCTAEIPFAQAMSGDNREQWKNAIYEEMKCLVEHDTWDIVKKPPDAKVIGSRIVLRDKYGADGQLERRKARLVARGFSQRPGVDFRDTFAPVARLGSFRLLLALSVKFGLTISQLDVTTAYLNSEIDAEIYMTKPSLLDEMLQRMIVEEPDTSIAAKAKKMLSDVKGEDQVCRLNRAIYGLKQAGRQWYNQLNEVLRSIGLYHTKSDPCVFVDNAETTPTIVMVYVDDIIIASSNPGRVNMIKTELSRRFKIKDLGRAKYCLGFEIRQDGNKIKLSQTGYTREILNRFGMTDCKPTYTPLAVNSKLSKGEKSLDAEVPYRELTGALMYLAMGTRPDIAHAVSVLCQFNDCFDKSHWSAAKRVLRYLKGTENFGITYTKKPDDLTGYVDADWGGSIDDRRSFTELTFVLSGAAISWTSRKQRTVALSSTEAEYLGLTDAVKEALHLNQFLKELGFNIRTPIILFNDNQGAAQLSKNPVHHARSKHIDIRCHFIREAISDGTVDIKYLPTERMPADMLTKAIPSSKLWIAVIPSVSARLIFPLCNPTM</sequence>
<protein>
    <submittedName>
        <fullName evidence="7">Retrovirus-related pol polyprotein from transposon tnt 1-94</fullName>
    </submittedName>
</protein>
<dbReference type="InterPro" id="IPR043502">
    <property type="entry name" value="DNA/RNA_pol_sf"/>
</dbReference>
<dbReference type="SUPFAM" id="SSF53098">
    <property type="entry name" value="Ribonuclease H-like"/>
    <property type="match status" value="1"/>
</dbReference>
<dbReference type="GO" id="GO:0004190">
    <property type="term" value="F:aspartic-type endopeptidase activity"/>
    <property type="evidence" value="ECO:0007669"/>
    <property type="project" value="UniProtKB-KW"/>
</dbReference>
<accession>A0A0J7KDV5</accession>
<keyword evidence="3" id="KW-0064">Aspartyl protease</keyword>
<dbReference type="GO" id="GO:0071897">
    <property type="term" value="P:DNA biosynthetic process"/>
    <property type="evidence" value="ECO:0007669"/>
    <property type="project" value="UniProtKB-ARBA"/>
</dbReference>
<dbReference type="InterPro" id="IPR054722">
    <property type="entry name" value="PolX-like_BBD"/>
</dbReference>
<dbReference type="InterPro" id="IPR057670">
    <property type="entry name" value="SH3_retrovirus"/>
</dbReference>
<evidence type="ECO:0000256" key="3">
    <source>
        <dbReference type="ARBA" id="ARBA00022750"/>
    </source>
</evidence>
<dbReference type="InterPro" id="IPR013103">
    <property type="entry name" value="RVT_2"/>
</dbReference>
<dbReference type="Pfam" id="PF14223">
    <property type="entry name" value="Retrotran_gag_2"/>
    <property type="match status" value="1"/>
</dbReference>
<keyword evidence="1" id="KW-0645">Protease</keyword>
<keyword evidence="4" id="KW-0378">Hydrolase</keyword>
<dbReference type="InterPro" id="IPR039537">
    <property type="entry name" value="Retrotran_Ty1/copia-like"/>
</dbReference>
<gene>
    <name evidence="7" type="ORF">RF55_11856</name>
</gene>
<dbReference type="OrthoDB" id="7600563at2759"/>
<dbReference type="Pfam" id="PF00665">
    <property type="entry name" value="rve"/>
    <property type="match status" value="1"/>
</dbReference>
<dbReference type="STRING" id="67767.A0A0J7KDV5"/>
<dbReference type="SUPFAM" id="SSF56672">
    <property type="entry name" value="DNA/RNA polymerases"/>
    <property type="match status" value="1"/>
</dbReference>
<dbReference type="Pfam" id="PF07727">
    <property type="entry name" value="RVT_2"/>
    <property type="match status" value="2"/>
</dbReference>
<evidence type="ECO:0000256" key="2">
    <source>
        <dbReference type="ARBA" id="ARBA00022723"/>
    </source>
</evidence>
<dbReference type="EMBL" id="LBMM01008805">
    <property type="protein sequence ID" value="KMQ88628.1"/>
    <property type="molecule type" value="Genomic_DNA"/>
</dbReference>
<dbReference type="PANTHER" id="PTHR42648:SF21">
    <property type="entry name" value="CYSTEINE-RICH RLK (RECEPTOR-LIKE PROTEIN KINASE) 8"/>
    <property type="match status" value="1"/>
</dbReference>
<keyword evidence="2" id="KW-0479">Metal-binding</keyword>
<feature type="domain" description="Integrase catalytic" evidence="6">
    <location>
        <begin position="472"/>
        <end position="647"/>
    </location>
</feature>
<evidence type="ECO:0000256" key="1">
    <source>
        <dbReference type="ARBA" id="ARBA00022670"/>
    </source>
</evidence>
<dbReference type="InterPro" id="IPR025724">
    <property type="entry name" value="GAG-pre-integrase_dom"/>
</dbReference>
<feature type="region of interest" description="Disordered" evidence="5">
    <location>
        <begin position="747"/>
        <end position="819"/>
    </location>
</feature>
<dbReference type="GO" id="GO:0006508">
    <property type="term" value="P:proteolysis"/>
    <property type="evidence" value="ECO:0007669"/>
    <property type="project" value="UniProtKB-KW"/>
</dbReference>
<proteinExistence type="predicted"/>
<evidence type="ECO:0000256" key="4">
    <source>
        <dbReference type="ARBA" id="ARBA00022801"/>
    </source>
</evidence>
<name>A0A0J7KDV5_LASNI</name>
<dbReference type="CDD" id="cd09272">
    <property type="entry name" value="RNase_HI_RT_Ty1"/>
    <property type="match status" value="1"/>
</dbReference>
<dbReference type="PANTHER" id="PTHR42648">
    <property type="entry name" value="TRANSPOSASE, PUTATIVE-RELATED"/>
    <property type="match status" value="1"/>
</dbReference>
<dbReference type="GO" id="GO:0015074">
    <property type="term" value="P:DNA integration"/>
    <property type="evidence" value="ECO:0007669"/>
    <property type="project" value="InterPro"/>
</dbReference>
<dbReference type="GO" id="GO:0046872">
    <property type="term" value="F:metal ion binding"/>
    <property type="evidence" value="ECO:0007669"/>
    <property type="project" value="UniProtKB-KW"/>
</dbReference>
<evidence type="ECO:0000313" key="8">
    <source>
        <dbReference type="Proteomes" id="UP000036403"/>
    </source>
</evidence>
<evidence type="ECO:0000256" key="5">
    <source>
        <dbReference type="SAM" id="MobiDB-lite"/>
    </source>
</evidence>
<dbReference type="Gene3D" id="3.30.420.10">
    <property type="entry name" value="Ribonuclease H-like superfamily/Ribonuclease H"/>
    <property type="match status" value="1"/>
</dbReference>
<evidence type="ECO:0000313" key="7">
    <source>
        <dbReference type="EMBL" id="KMQ88628.1"/>
    </source>
</evidence>
<feature type="compositionally biased region" description="Basic residues" evidence="5">
    <location>
        <begin position="778"/>
        <end position="795"/>
    </location>
</feature>
<comment type="caution">
    <text evidence="7">The sequence shown here is derived from an EMBL/GenBank/DDBJ whole genome shotgun (WGS) entry which is preliminary data.</text>
</comment>
<dbReference type="GO" id="GO:0042575">
    <property type="term" value="C:DNA polymerase complex"/>
    <property type="evidence" value="ECO:0007669"/>
    <property type="project" value="UniProtKB-ARBA"/>
</dbReference>
<dbReference type="PaxDb" id="67767-A0A0J7KDV5"/>
<dbReference type="Pfam" id="PF13976">
    <property type="entry name" value="gag_pre-integrs"/>
    <property type="match status" value="1"/>
</dbReference>
<dbReference type="InterPro" id="IPR036397">
    <property type="entry name" value="RNaseH_sf"/>
</dbReference>
<dbReference type="GO" id="GO:0003676">
    <property type="term" value="F:nucleic acid binding"/>
    <property type="evidence" value="ECO:0007669"/>
    <property type="project" value="InterPro"/>
</dbReference>
<dbReference type="Pfam" id="PF22936">
    <property type="entry name" value="Pol_BBD"/>
    <property type="match status" value="1"/>
</dbReference>
<dbReference type="Pfam" id="PF25597">
    <property type="entry name" value="SH3_retrovirus"/>
    <property type="match status" value="1"/>
</dbReference>
<organism evidence="7 8">
    <name type="scientific">Lasius niger</name>
    <name type="common">Black garden ant</name>
    <dbReference type="NCBI Taxonomy" id="67767"/>
    <lineage>
        <taxon>Eukaryota</taxon>
        <taxon>Metazoa</taxon>
        <taxon>Ecdysozoa</taxon>
        <taxon>Arthropoda</taxon>
        <taxon>Hexapoda</taxon>
        <taxon>Insecta</taxon>
        <taxon>Pterygota</taxon>
        <taxon>Neoptera</taxon>
        <taxon>Endopterygota</taxon>
        <taxon>Hymenoptera</taxon>
        <taxon>Apocrita</taxon>
        <taxon>Aculeata</taxon>
        <taxon>Formicoidea</taxon>
        <taxon>Formicidae</taxon>
        <taxon>Formicinae</taxon>
        <taxon>Lasius</taxon>
        <taxon>Lasius</taxon>
    </lineage>
</organism>
<dbReference type="InterPro" id="IPR012337">
    <property type="entry name" value="RNaseH-like_sf"/>
</dbReference>
<dbReference type="Proteomes" id="UP000036403">
    <property type="component" value="Unassembled WGS sequence"/>
</dbReference>
<feature type="compositionally biased region" description="Polar residues" evidence="5">
    <location>
        <begin position="796"/>
        <end position="815"/>
    </location>
</feature>
<dbReference type="PROSITE" id="PS50994">
    <property type="entry name" value="INTEGRASE"/>
    <property type="match status" value="1"/>
</dbReference>
<dbReference type="InterPro" id="IPR001584">
    <property type="entry name" value="Integrase_cat-core"/>
</dbReference>
<evidence type="ECO:0000259" key="6">
    <source>
        <dbReference type="PROSITE" id="PS50994"/>
    </source>
</evidence>
<reference evidence="7 8" key="1">
    <citation type="submission" date="2015-04" db="EMBL/GenBank/DDBJ databases">
        <title>Lasius niger genome sequencing.</title>
        <authorList>
            <person name="Konorov E.A."/>
            <person name="Nikitin M.A."/>
            <person name="Kirill M.V."/>
            <person name="Chang P."/>
        </authorList>
    </citation>
    <scope>NUCLEOTIDE SEQUENCE [LARGE SCALE GENOMIC DNA]</scope>
    <source>
        <tissue evidence="7">Whole</tissue>
    </source>
</reference>
<feature type="region of interest" description="Disordered" evidence="5">
    <location>
        <begin position="203"/>
        <end position="233"/>
    </location>
</feature>
<keyword evidence="8" id="KW-1185">Reference proteome</keyword>